<dbReference type="GO" id="GO:0005886">
    <property type="term" value="C:plasma membrane"/>
    <property type="evidence" value="ECO:0007669"/>
    <property type="project" value="UniProtKB-SubCell"/>
</dbReference>
<comment type="subcellular location">
    <subcellularLocation>
        <location evidence="1">Cell membrane</location>
        <topology evidence="1">Multi-pass membrane protein</topology>
    </subcellularLocation>
</comment>
<organism evidence="7 8">
    <name type="scientific">Formosa maritima</name>
    <dbReference type="NCBI Taxonomy" id="2592046"/>
    <lineage>
        <taxon>Bacteria</taxon>
        <taxon>Pseudomonadati</taxon>
        <taxon>Bacteroidota</taxon>
        <taxon>Flavobacteriia</taxon>
        <taxon>Flavobacteriales</taxon>
        <taxon>Flavobacteriaceae</taxon>
        <taxon>Formosa</taxon>
    </lineage>
</organism>
<evidence type="ECO:0000313" key="8">
    <source>
        <dbReference type="Proteomes" id="UP000324550"/>
    </source>
</evidence>
<dbReference type="Pfam" id="PF03626">
    <property type="entry name" value="COX4_pro"/>
    <property type="match status" value="1"/>
</dbReference>
<evidence type="ECO:0000256" key="2">
    <source>
        <dbReference type="ARBA" id="ARBA00022475"/>
    </source>
</evidence>
<evidence type="ECO:0000256" key="4">
    <source>
        <dbReference type="ARBA" id="ARBA00022989"/>
    </source>
</evidence>
<keyword evidence="4 6" id="KW-1133">Transmembrane helix</keyword>
<evidence type="ECO:0008006" key="9">
    <source>
        <dbReference type="Google" id="ProtNLM"/>
    </source>
</evidence>
<reference evidence="7 8" key="1">
    <citation type="submission" date="2019-08" db="EMBL/GenBank/DDBJ databases">
        <title>Formosa sediminis sp. nov., isolated from marine sediment.</title>
        <authorList>
            <person name="Cao W.R."/>
        </authorList>
    </citation>
    <scope>NUCLEOTIDE SEQUENCE [LARGE SCALE GENOMIC DNA]</scope>
    <source>
        <strain evidence="7 8">1494</strain>
    </source>
</reference>
<dbReference type="InterPro" id="IPR005171">
    <property type="entry name" value="Cyt_c_oxidase_su4_prok"/>
</dbReference>
<protein>
    <recommendedName>
        <fullName evidence="9">Cytochrome C oxidase subunit IV family protein</fullName>
    </recommendedName>
</protein>
<keyword evidence="2" id="KW-1003">Cell membrane</keyword>
<keyword evidence="8" id="KW-1185">Reference proteome</keyword>
<dbReference type="OrthoDB" id="681046at2"/>
<keyword evidence="3 6" id="KW-0812">Transmembrane</keyword>
<evidence type="ECO:0000256" key="1">
    <source>
        <dbReference type="ARBA" id="ARBA00004651"/>
    </source>
</evidence>
<dbReference type="RefSeq" id="WP_148457315.1">
    <property type="nucleotide sequence ID" value="NZ_VSFC01000062.1"/>
</dbReference>
<keyword evidence="5 6" id="KW-0472">Membrane</keyword>
<comment type="caution">
    <text evidence="7">The sequence shown here is derived from an EMBL/GenBank/DDBJ whole genome shotgun (WGS) entry which is preliminary data.</text>
</comment>
<evidence type="ECO:0000256" key="6">
    <source>
        <dbReference type="SAM" id="Phobius"/>
    </source>
</evidence>
<feature type="transmembrane region" description="Helical" evidence="6">
    <location>
        <begin position="34"/>
        <end position="51"/>
    </location>
</feature>
<evidence type="ECO:0000256" key="3">
    <source>
        <dbReference type="ARBA" id="ARBA00022692"/>
    </source>
</evidence>
<evidence type="ECO:0000313" key="7">
    <source>
        <dbReference type="EMBL" id="TYA52366.1"/>
    </source>
</evidence>
<evidence type="ECO:0000256" key="5">
    <source>
        <dbReference type="ARBA" id="ARBA00023136"/>
    </source>
</evidence>
<dbReference type="Proteomes" id="UP000324550">
    <property type="component" value="Unassembled WGS sequence"/>
</dbReference>
<feature type="transmembrane region" description="Helical" evidence="6">
    <location>
        <begin position="7"/>
        <end position="28"/>
    </location>
</feature>
<accession>A0A5D0G093</accession>
<proteinExistence type="predicted"/>
<gene>
    <name evidence="7" type="ORF">FVF61_13575</name>
</gene>
<dbReference type="EMBL" id="VSFC01000062">
    <property type="protein sequence ID" value="TYA52366.1"/>
    <property type="molecule type" value="Genomic_DNA"/>
</dbReference>
<sequence length="78" mass="8846">MKQKSFLYVLLLIIGLTIISAFVSNSQLESATEIIMILAAFKLLLVAFYFMDLRHANVFWKVLLIGGLTIFINLILII</sequence>
<name>A0A5D0G093_9FLAO</name>
<dbReference type="AlphaFoldDB" id="A0A5D0G093"/>
<feature type="transmembrane region" description="Helical" evidence="6">
    <location>
        <begin position="58"/>
        <end position="77"/>
    </location>
</feature>